<keyword evidence="3" id="KW-1185">Reference proteome</keyword>
<dbReference type="InterPro" id="IPR005561">
    <property type="entry name" value="ANTAR"/>
</dbReference>
<proteinExistence type="predicted"/>
<dbReference type="SUPFAM" id="SSF52172">
    <property type="entry name" value="CheY-like"/>
    <property type="match status" value="1"/>
</dbReference>
<dbReference type="EMBL" id="BMNA01000010">
    <property type="protein sequence ID" value="GGM12338.1"/>
    <property type="molecule type" value="Genomic_DNA"/>
</dbReference>
<reference evidence="2" key="2">
    <citation type="submission" date="2020-09" db="EMBL/GenBank/DDBJ databases">
        <authorList>
            <person name="Sun Q."/>
            <person name="Zhou Y."/>
        </authorList>
    </citation>
    <scope>NUCLEOTIDE SEQUENCE</scope>
    <source>
        <strain evidence="2">CGMCC 4.7308</strain>
    </source>
</reference>
<dbReference type="RefSeq" id="WP_229674578.1">
    <property type="nucleotide sequence ID" value="NZ_BMNA01000010.1"/>
</dbReference>
<sequence>MSPGDEADRGTPLEEAPVGDRFAEILRLPSHHHSLSDCVHELLDLVVALLPGAICASMTRRSRDGWLTVAATDPAAEDADEAQLEHGHGPAVEVLGGAASAFADDLHPASGAWPGAGAAGLPERLRSAYSFAVEAARTPRTAVTVYADQPTDHTSDAELRAVAAATAEAVTTAVHVMDLRERADQLADAVRTNRRIGAAVGFVMHAYRLTETEAFALLRQISQHGNRRLRDLAEDVLTERALPQLPGPSERHG</sequence>
<accession>A0A917T6K7</accession>
<dbReference type="Proteomes" id="UP000655208">
    <property type="component" value="Unassembled WGS sequence"/>
</dbReference>
<evidence type="ECO:0000313" key="2">
    <source>
        <dbReference type="EMBL" id="GGM12338.1"/>
    </source>
</evidence>
<protein>
    <recommendedName>
        <fullName evidence="1">ANTAR domain-containing protein</fullName>
    </recommendedName>
</protein>
<dbReference type="PIRSF" id="PIRSF036625">
    <property type="entry name" value="GAF_ANTAR"/>
    <property type="match status" value="1"/>
</dbReference>
<dbReference type="SMART" id="SM01012">
    <property type="entry name" value="ANTAR"/>
    <property type="match status" value="1"/>
</dbReference>
<dbReference type="AlphaFoldDB" id="A0A917T6K7"/>
<dbReference type="InterPro" id="IPR036388">
    <property type="entry name" value="WH-like_DNA-bd_sf"/>
</dbReference>
<evidence type="ECO:0000259" key="1">
    <source>
        <dbReference type="PROSITE" id="PS50921"/>
    </source>
</evidence>
<dbReference type="InterPro" id="IPR012074">
    <property type="entry name" value="GAF_ANTAR"/>
</dbReference>
<dbReference type="Pfam" id="PF03861">
    <property type="entry name" value="ANTAR"/>
    <property type="match status" value="1"/>
</dbReference>
<comment type="caution">
    <text evidence="2">The sequence shown here is derived from an EMBL/GenBank/DDBJ whole genome shotgun (WGS) entry which is preliminary data.</text>
</comment>
<dbReference type="GO" id="GO:0003723">
    <property type="term" value="F:RNA binding"/>
    <property type="evidence" value="ECO:0007669"/>
    <property type="project" value="InterPro"/>
</dbReference>
<gene>
    <name evidence="2" type="ORF">GCM10011594_35250</name>
</gene>
<dbReference type="InterPro" id="IPR011006">
    <property type="entry name" value="CheY-like_superfamily"/>
</dbReference>
<reference evidence="2" key="1">
    <citation type="journal article" date="2014" name="Int. J. Syst. Evol. Microbiol.">
        <title>Complete genome sequence of Corynebacterium casei LMG S-19264T (=DSM 44701T), isolated from a smear-ripened cheese.</title>
        <authorList>
            <consortium name="US DOE Joint Genome Institute (JGI-PGF)"/>
            <person name="Walter F."/>
            <person name="Albersmeier A."/>
            <person name="Kalinowski J."/>
            <person name="Ruckert C."/>
        </authorList>
    </citation>
    <scope>NUCLEOTIDE SEQUENCE</scope>
    <source>
        <strain evidence="2">CGMCC 4.7308</strain>
    </source>
</reference>
<dbReference type="Gene3D" id="1.10.10.10">
    <property type="entry name" value="Winged helix-like DNA-binding domain superfamily/Winged helix DNA-binding domain"/>
    <property type="match status" value="1"/>
</dbReference>
<organism evidence="2 3">
    <name type="scientific">Nakamurella endophytica</name>
    <dbReference type="NCBI Taxonomy" id="1748367"/>
    <lineage>
        <taxon>Bacteria</taxon>
        <taxon>Bacillati</taxon>
        <taxon>Actinomycetota</taxon>
        <taxon>Actinomycetes</taxon>
        <taxon>Nakamurellales</taxon>
        <taxon>Nakamurellaceae</taxon>
        <taxon>Nakamurella</taxon>
    </lineage>
</organism>
<evidence type="ECO:0000313" key="3">
    <source>
        <dbReference type="Proteomes" id="UP000655208"/>
    </source>
</evidence>
<name>A0A917T6K7_9ACTN</name>
<feature type="domain" description="ANTAR" evidence="1">
    <location>
        <begin position="176"/>
        <end position="237"/>
    </location>
</feature>
<dbReference type="PROSITE" id="PS50921">
    <property type="entry name" value="ANTAR"/>
    <property type="match status" value="1"/>
</dbReference>